<keyword evidence="2" id="KW-1185">Reference proteome</keyword>
<proteinExistence type="predicted"/>
<name>A0ABN8IVD9_9NEOP</name>
<evidence type="ECO:0000313" key="1">
    <source>
        <dbReference type="EMBL" id="CAH2067534.1"/>
    </source>
</evidence>
<evidence type="ECO:0000313" key="2">
    <source>
        <dbReference type="Proteomes" id="UP000837857"/>
    </source>
</evidence>
<gene>
    <name evidence="1" type="ORF">IPOD504_LOCUS13919</name>
</gene>
<feature type="non-terminal residue" evidence="1">
    <location>
        <position position="128"/>
    </location>
</feature>
<accession>A0ABN8IVD9</accession>
<dbReference type="Proteomes" id="UP000837857">
    <property type="component" value="Chromosome 4"/>
</dbReference>
<protein>
    <submittedName>
        <fullName evidence="1">Uncharacterized protein</fullName>
    </submittedName>
</protein>
<sequence length="128" mass="13876">MSSSVGGWRDRNSIDIAVADVNGSEADGQLQRLTYSRRPCDYLAYRAVHAFNGGSAYTGREKMDLRVAKTDTNRRVDSQCPNTGNGGYLESRRAYLGGAAAWECGDAKYLDYIQAQPVPGRGAFVTSG</sequence>
<organism evidence="1 2">
    <name type="scientific">Iphiclides podalirius</name>
    <name type="common">scarce swallowtail</name>
    <dbReference type="NCBI Taxonomy" id="110791"/>
    <lineage>
        <taxon>Eukaryota</taxon>
        <taxon>Metazoa</taxon>
        <taxon>Ecdysozoa</taxon>
        <taxon>Arthropoda</taxon>
        <taxon>Hexapoda</taxon>
        <taxon>Insecta</taxon>
        <taxon>Pterygota</taxon>
        <taxon>Neoptera</taxon>
        <taxon>Endopterygota</taxon>
        <taxon>Lepidoptera</taxon>
        <taxon>Glossata</taxon>
        <taxon>Ditrysia</taxon>
        <taxon>Papilionoidea</taxon>
        <taxon>Papilionidae</taxon>
        <taxon>Papilioninae</taxon>
        <taxon>Iphiclides</taxon>
    </lineage>
</organism>
<dbReference type="EMBL" id="OW152816">
    <property type="protein sequence ID" value="CAH2067534.1"/>
    <property type="molecule type" value="Genomic_DNA"/>
</dbReference>
<reference evidence="1" key="1">
    <citation type="submission" date="2022-03" db="EMBL/GenBank/DDBJ databases">
        <authorList>
            <person name="Martin H S."/>
        </authorList>
    </citation>
    <scope>NUCLEOTIDE SEQUENCE</scope>
</reference>